<accession>A0A161Y3A2</accession>
<feature type="binding site" evidence="8">
    <location>
        <position position="8"/>
    </location>
    <ligand>
        <name>Mg(2+)</name>
        <dbReference type="ChEBI" id="CHEBI:18420"/>
    </ligand>
</feature>
<proteinExistence type="inferred from homology"/>
<evidence type="ECO:0000256" key="2">
    <source>
        <dbReference type="ARBA" id="ARBA00022679"/>
    </source>
</evidence>
<keyword evidence="8" id="KW-0963">Cytoplasm</keyword>
<comment type="caution">
    <text evidence="10">The sequence shown here is derived from an EMBL/GenBank/DDBJ whole genome shotgun (WGS) entry which is preliminary data.</text>
</comment>
<dbReference type="GO" id="GO:0008897">
    <property type="term" value="F:holo-[acyl-carrier-protein] synthase activity"/>
    <property type="evidence" value="ECO:0007669"/>
    <property type="project" value="UniProtKB-UniRule"/>
</dbReference>
<dbReference type="HAMAP" id="MF_00101">
    <property type="entry name" value="AcpS"/>
    <property type="match status" value="1"/>
</dbReference>
<dbReference type="InterPro" id="IPR004568">
    <property type="entry name" value="Ppantetheine-prot_Trfase_dom"/>
</dbReference>
<dbReference type="STRING" id="33936.AZI98_10390"/>
<dbReference type="GO" id="GO:0006633">
    <property type="term" value="P:fatty acid biosynthetic process"/>
    <property type="evidence" value="ECO:0007669"/>
    <property type="project" value="UniProtKB-UniRule"/>
</dbReference>
<dbReference type="GeneID" id="301124690"/>
<dbReference type="EC" id="2.7.8.7" evidence="8"/>
<comment type="cofactor">
    <cofactor evidence="8">
        <name>Mg(2+)</name>
        <dbReference type="ChEBI" id="CHEBI:18420"/>
    </cofactor>
</comment>
<evidence type="ECO:0000256" key="3">
    <source>
        <dbReference type="ARBA" id="ARBA00022723"/>
    </source>
</evidence>
<evidence type="ECO:0000259" key="9">
    <source>
        <dbReference type="Pfam" id="PF01648"/>
    </source>
</evidence>
<dbReference type="InterPro" id="IPR037143">
    <property type="entry name" value="4-PPantetheinyl_Trfase_dom_sf"/>
</dbReference>
<evidence type="ECO:0000313" key="11">
    <source>
        <dbReference type="Proteomes" id="UP000076476"/>
    </source>
</evidence>
<dbReference type="GO" id="GO:0000287">
    <property type="term" value="F:magnesium ion binding"/>
    <property type="evidence" value="ECO:0007669"/>
    <property type="project" value="UniProtKB-UniRule"/>
</dbReference>
<reference evidence="10 11" key="1">
    <citation type="submission" date="2016-04" db="EMBL/GenBank/DDBJ databases">
        <title>Draft genome sequence of Aeribacillus pallidus 8m3 from petroleum reservoir.</title>
        <authorList>
            <person name="Poltaraus A.B."/>
            <person name="Nazina T.N."/>
            <person name="Tourova T.P."/>
            <person name="Malakho S.M."/>
            <person name="Korshunova A.V."/>
            <person name="Sokolova D.S."/>
        </authorList>
    </citation>
    <scope>NUCLEOTIDE SEQUENCE [LARGE SCALE GENOMIC DNA]</scope>
    <source>
        <strain evidence="10 11">8m3</strain>
    </source>
</reference>
<evidence type="ECO:0000256" key="5">
    <source>
        <dbReference type="ARBA" id="ARBA00022842"/>
    </source>
</evidence>
<name>A0A161Y3A2_9BACI</name>
<keyword evidence="7 8" id="KW-0275">Fatty acid biosynthesis</keyword>
<gene>
    <name evidence="8" type="primary">acpS</name>
    <name evidence="10" type="ORF">AZI98_10390</name>
</gene>
<dbReference type="NCBIfam" id="TIGR00516">
    <property type="entry name" value="acpS"/>
    <property type="match status" value="1"/>
</dbReference>
<keyword evidence="1 8" id="KW-0444">Lipid biosynthesis</keyword>
<dbReference type="Proteomes" id="UP000076476">
    <property type="component" value="Unassembled WGS sequence"/>
</dbReference>
<feature type="binding site" evidence="8">
    <location>
        <position position="58"/>
    </location>
    <ligand>
        <name>Mg(2+)</name>
        <dbReference type="ChEBI" id="CHEBI:18420"/>
    </ligand>
</feature>
<keyword evidence="5 8" id="KW-0460">Magnesium</keyword>
<comment type="catalytic activity">
    <reaction evidence="8">
        <text>apo-[ACP] + CoA = holo-[ACP] + adenosine 3',5'-bisphosphate + H(+)</text>
        <dbReference type="Rhea" id="RHEA:12068"/>
        <dbReference type="Rhea" id="RHEA-COMP:9685"/>
        <dbReference type="Rhea" id="RHEA-COMP:9690"/>
        <dbReference type="ChEBI" id="CHEBI:15378"/>
        <dbReference type="ChEBI" id="CHEBI:29999"/>
        <dbReference type="ChEBI" id="CHEBI:57287"/>
        <dbReference type="ChEBI" id="CHEBI:58343"/>
        <dbReference type="ChEBI" id="CHEBI:64479"/>
        <dbReference type="EC" id="2.7.8.7"/>
    </reaction>
</comment>
<feature type="domain" description="4'-phosphopantetheinyl transferase" evidence="9">
    <location>
        <begin position="4"/>
        <end position="110"/>
    </location>
</feature>
<sequence>MIVGIGLDIVEMDRMKDIMERRSNIIDRILSFREKEIFNKLRDSRQLEFLAGRFAAKEAFSKALGTGIGKTVGFLDIEILHDEKGKPIIVQNITSDRVFVTITHSKNFAAAQVIIESLSS</sequence>
<keyword evidence="4 8" id="KW-0276">Fatty acid metabolism</keyword>
<keyword evidence="11" id="KW-1185">Reference proteome</keyword>
<dbReference type="Gene3D" id="3.90.470.20">
    <property type="entry name" value="4'-phosphopantetheinyl transferase domain"/>
    <property type="match status" value="1"/>
</dbReference>
<dbReference type="GO" id="GO:0005737">
    <property type="term" value="C:cytoplasm"/>
    <property type="evidence" value="ECO:0007669"/>
    <property type="project" value="UniProtKB-SubCell"/>
</dbReference>
<dbReference type="OrthoDB" id="517356at2"/>
<comment type="subcellular location">
    <subcellularLocation>
        <location evidence="8">Cytoplasm</location>
    </subcellularLocation>
</comment>
<dbReference type="NCBIfam" id="TIGR00556">
    <property type="entry name" value="pantethn_trn"/>
    <property type="match status" value="1"/>
</dbReference>
<dbReference type="EMBL" id="LWBR01000026">
    <property type="protein sequence ID" value="KZN96112.1"/>
    <property type="molecule type" value="Genomic_DNA"/>
</dbReference>
<keyword evidence="3 8" id="KW-0479">Metal-binding</keyword>
<evidence type="ECO:0000256" key="8">
    <source>
        <dbReference type="HAMAP-Rule" id="MF_00101"/>
    </source>
</evidence>
<comment type="similarity">
    <text evidence="8">Belongs to the P-Pant transferase superfamily. AcpS family.</text>
</comment>
<evidence type="ECO:0000256" key="4">
    <source>
        <dbReference type="ARBA" id="ARBA00022832"/>
    </source>
</evidence>
<dbReference type="SUPFAM" id="SSF56214">
    <property type="entry name" value="4'-phosphopantetheinyl transferase"/>
    <property type="match status" value="1"/>
</dbReference>
<accession>A0A164BIK8</accession>
<dbReference type="RefSeq" id="WP_063388226.1">
    <property type="nucleotide sequence ID" value="NZ_LVHY01000020.1"/>
</dbReference>
<evidence type="ECO:0000256" key="7">
    <source>
        <dbReference type="ARBA" id="ARBA00023160"/>
    </source>
</evidence>
<dbReference type="InterPro" id="IPR008278">
    <property type="entry name" value="4-PPantetheinyl_Trfase_dom"/>
</dbReference>
<organism evidence="10 11">
    <name type="scientific">Aeribacillus pallidus</name>
    <dbReference type="NCBI Taxonomy" id="33936"/>
    <lineage>
        <taxon>Bacteria</taxon>
        <taxon>Bacillati</taxon>
        <taxon>Bacillota</taxon>
        <taxon>Bacilli</taxon>
        <taxon>Bacillales</taxon>
        <taxon>Bacillaceae</taxon>
        <taxon>Aeribacillus</taxon>
    </lineage>
</organism>
<keyword evidence="6 8" id="KW-0443">Lipid metabolism</keyword>
<evidence type="ECO:0000256" key="1">
    <source>
        <dbReference type="ARBA" id="ARBA00022516"/>
    </source>
</evidence>
<comment type="function">
    <text evidence="8">Transfers the 4'-phosphopantetheine moiety from coenzyme A to a Ser of acyl-carrier-protein.</text>
</comment>
<keyword evidence="2 8" id="KW-0808">Transferase</keyword>
<evidence type="ECO:0000256" key="6">
    <source>
        <dbReference type="ARBA" id="ARBA00023098"/>
    </source>
</evidence>
<dbReference type="InterPro" id="IPR002582">
    <property type="entry name" value="ACPS"/>
</dbReference>
<dbReference type="Pfam" id="PF01648">
    <property type="entry name" value="ACPS"/>
    <property type="match status" value="1"/>
</dbReference>
<evidence type="ECO:0000313" key="10">
    <source>
        <dbReference type="EMBL" id="KZN96112.1"/>
    </source>
</evidence>
<protein>
    <recommendedName>
        <fullName evidence="8">Holo-[acyl-carrier-protein] synthase</fullName>
        <shortName evidence="8">Holo-ACP synthase</shortName>
        <ecNumber evidence="8">2.7.8.7</ecNumber>
    </recommendedName>
    <alternativeName>
        <fullName evidence="8">4'-phosphopantetheinyl transferase AcpS</fullName>
    </alternativeName>
</protein>
<dbReference type="AlphaFoldDB" id="A0A161Y3A2"/>